<dbReference type="AlphaFoldDB" id="A0A2S3ZW11"/>
<accession>A0A2S3ZW11</accession>
<dbReference type="EMBL" id="PPXC01000007">
    <property type="protein sequence ID" value="POH73445.1"/>
    <property type="molecule type" value="Genomic_DNA"/>
</dbReference>
<evidence type="ECO:0008006" key="3">
    <source>
        <dbReference type="Google" id="ProtNLM"/>
    </source>
</evidence>
<reference evidence="1 2" key="1">
    <citation type="submission" date="2018-01" db="EMBL/GenBank/DDBJ databases">
        <title>Arthrobacter sp. nov., from glaciers in China.</title>
        <authorList>
            <person name="Liu Q."/>
            <person name="Xin Y.-H."/>
        </authorList>
    </citation>
    <scope>NUCLEOTIDE SEQUENCE [LARGE SCALE GENOMIC DNA]</scope>
    <source>
        <strain evidence="1 2">HLT2-12-2</strain>
    </source>
</reference>
<evidence type="ECO:0000313" key="2">
    <source>
        <dbReference type="Proteomes" id="UP000237061"/>
    </source>
</evidence>
<protein>
    <recommendedName>
        <fullName evidence="3">Schlafen AlbA-2 domain-containing protein</fullName>
    </recommendedName>
</protein>
<organism evidence="1 2">
    <name type="scientific">Arthrobacter glacialis</name>
    <dbReference type="NCBI Taxonomy" id="1664"/>
    <lineage>
        <taxon>Bacteria</taxon>
        <taxon>Bacillati</taxon>
        <taxon>Actinomycetota</taxon>
        <taxon>Actinomycetes</taxon>
        <taxon>Micrococcales</taxon>
        <taxon>Micrococcaceae</taxon>
        <taxon>Arthrobacter</taxon>
    </lineage>
</organism>
<keyword evidence="2" id="KW-1185">Reference proteome</keyword>
<dbReference type="Proteomes" id="UP000237061">
    <property type="component" value="Unassembled WGS sequence"/>
</dbReference>
<name>A0A2S3ZW11_ARTGL</name>
<comment type="caution">
    <text evidence="1">The sequence shown here is derived from an EMBL/GenBank/DDBJ whole genome shotgun (WGS) entry which is preliminary data.</text>
</comment>
<sequence length="450" mass="49410">MDTTRPPHGERQRKALLAEILAGGDTAEKHYLEIKRQLDFSSKEETTKLAKFILGAANRLPATADRHFGGYAVMVIGAEKGGLPGVPAGTEVLDIEQKINKFLLPGGPQWELERAPADNPGQEVLFILVDPPQDGDPIYLCRAEYQGEKSLPGKVKVNLSNGDIYVRAQGQTRKATAPEIDDLVTRAGKKSLPMPELTITLEGDAHHLDLTPERLNHFIDSRVEKARTEHLSLPASAAAQGSPLFAGLSAQMLLGLNSSSLSPEAFNRQALEWEKQIRAEWQENLGRIAGAAFPGLVIQLGNRQSNFLEAVRFDLTLKDAYGVNTEDAEDVTPKKLFPPVITRRSPFDHGLGLLAPNFNGIGSALSRYPLKWKNVGQNLHITIELDQLRPGTPWASDDDDLVVISLNHVTTLSGTWRATVRGHHEAFEGDVSLPVHPEQNINTLYQQLNL</sequence>
<evidence type="ECO:0000313" key="1">
    <source>
        <dbReference type="EMBL" id="POH73445.1"/>
    </source>
</evidence>
<gene>
    <name evidence="1" type="ORF">CVS27_11095</name>
</gene>
<proteinExistence type="predicted"/>